<keyword evidence="1" id="KW-1133">Transmembrane helix</keyword>
<keyword evidence="1" id="KW-0812">Transmembrane</keyword>
<reference evidence="2 3" key="1">
    <citation type="submission" date="2020-07" db="EMBL/GenBank/DDBJ databases">
        <title>Sequencing the genomes of 1000 actinobacteria strains.</title>
        <authorList>
            <person name="Klenk H.-P."/>
        </authorList>
    </citation>
    <scope>NUCLEOTIDE SEQUENCE [LARGE SCALE GENOMIC DNA]</scope>
    <source>
        <strain evidence="2 3">DSM 44065</strain>
    </source>
</reference>
<name>A0A853AR47_9PSEU</name>
<gene>
    <name evidence="2" type="ORF">HNR68_002047</name>
</gene>
<evidence type="ECO:0000313" key="3">
    <source>
        <dbReference type="Proteomes" id="UP000587002"/>
    </source>
</evidence>
<protein>
    <submittedName>
        <fullName evidence="2">Uncharacterized protein</fullName>
    </submittedName>
</protein>
<organism evidence="2 3">
    <name type="scientific">Saccharopolyspora hordei</name>
    <dbReference type="NCBI Taxonomy" id="1838"/>
    <lineage>
        <taxon>Bacteria</taxon>
        <taxon>Bacillati</taxon>
        <taxon>Actinomycetota</taxon>
        <taxon>Actinomycetes</taxon>
        <taxon>Pseudonocardiales</taxon>
        <taxon>Pseudonocardiaceae</taxon>
        <taxon>Saccharopolyspora</taxon>
    </lineage>
</organism>
<keyword evidence="3" id="KW-1185">Reference proteome</keyword>
<evidence type="ECO:0000313" key="2">
    <source>
        <dbReference type="EMBL" id="NYI83417.1"/>
    </source>
</evidence>
<evidence type="ECO:0000256" key="1">
    <source>
        <dbReference type="SAM" id="Phobius"/>
    </source>
</evidence>
<dbReference type="RefSeq" id="WP_179719867.1">
    <property type="nucleotide sequence ID" value="NZ_BAABFH010000001.1"/>
</dbReference>
<dbReference type="Proteomes" id="UP000587002">
    <property type="component" value="Unassembled WGS sequence"/>
</dbReference>
<feature type="transmembrane region" description="Helical" evidence="1">
    <location>
        <begin position="12"/>
        <end position="34"/>
    </location>
</feature>
<sequence length="67" mass="7248">MTRRHGMLSQRTIRLVAVLLAVGLVSGMGAPYLLQAGFPLWTVLLLVVVVLAVPVAAVLHSERSSRR</sequence>
<keyword evidence="1" id="KW-0472">Membrane</keyword>
<proteinExistence type="predicted"/>
<dbReference type="AlphaFoldDB" id="A0A853AR47"/>
<comment type="caution">
    <text evidence="2">The sequence shown here is derived from an EMBL/GenBank/DDBJ whole genome shotgun (WGS) entry which is preliminary data.</text>
</comment>
<feature type="transmembrane region" description="Helical" evidence="1">
    <location>
        <begin position="40"/>
        <end position="59"/>
    </location>
</feature>
<dbReference type="EMBL" id="JACCFJ010000001">
    <property type="protein sequence ID" value="NYI83417.1"/>
    <property type="molecule type" value="Genomic_DNA"/>
</dbReference>
<accession>A0A853AR47</accession>